<feature type="binding site" evidence="5">
    <location>
        <position position="232"/>
    </location>
    <ligand>
        <name>FAD</name>
        <dbReference type="ChEBI" id="CHEBI:57692"/>
    </ligand>
</feature>
<comment type="caution">
    <text evidence="7">The sequence shown here is derived from an EMBL/GenBank/DDBJ whole genome shotgun (WGS) entry which is preliminary data.</text>
</comment>
<dbReference type="SUPFAM" id="SSF51905">
    <property type="entry name" value="FAD/NAD(P)-binding domain"/>
    <property type="match status" value="1"/>
</dbReference>
<dbReference type="SUPFAM" id="SSF54373">
    <property type="entry name" value="FAD-linked reductases, C-terminal domain"/>
    <property type="match status" value="1"/>
</dbReference>
<dbReference type="Gene3D" id="3.50.50.60">
    <property type="entry name" value="FAD/NAD(P)-binding domain"/>
    <property type="match status" value="1"/>
</dbReference>
<dbReference type="PROSITE" id="PS00624">
    <property type="entry name" value="GMC_OXRED_2"/>
    <property type="match status" value="1"/>
</dbReference>
<evidence type="ECO:0000313" key="8">
    <source>
        <dbReference type="Proteomes" id="UP000717328"/>
    </source>
</evidence>
<proteinExistence type="inferred from homology"/>
<dbReference type="PANTHER" id="PTHR11552">
    <property type="entry name" value="GLUCOSE-METHANOL-CHOLINE GMC OXIDOREDUCTASE"/>
    <property type="match status" value="1"/>
</dbReference>
<accession>A0A9P7KJ65</accession>
<keyword evidence="3" id="KW-0285">Flavoprotein</keyword>
<evidence type="ECO:0000256" key="1">
    <source>
        <dbReference type="ARBA" id="ARBA00001974"/>
    </source>
</evidence>
<dbReference type="OrthoDB" id="269227at2759"/>
<comment type="cofactor">
    <cofactor evidence="1 5">
        <name>FAD</name>
        <dbReference type="ChEBI" id="CHEBI:57692"/>
    </cofactor>
</comment>
<keyword evidence="8" id="KW-1185">Reference proteome</keyword>
<evidence type="ECO:0000256" key="4">
    <source>
        <dbReference type="ARBA" id="ARBA00022827"/>
    </source>
</evidence>
<keyword evidence="4 5" id="KW-0274">FAD</keyword>
<protein>
    <recommendedName>
        <fullName evidence="6">Glucose-methanol-choline oxidoreductase N-terminal domain-containing protein</fullName>
    </recommendedName>
</protein>
<dbReference type="Pfam" id="PF05199">
    <property type="entry name" value="GMC_oxred_C"/>
    <property type="match status" value="1"/>
</dbReference>
<dbReference type="AlphaFoldDB" id="A0A9P7KJ65"/>
<dbReference type="GO" id="GO:0016614">
    <property type="term" value="F:oxidoreductase activity, acting on CH-OH group of donors"/>
    <property type="evidence" value="ECO:0007669"/>
    <property type="project" value="InterPro"/>
</dbReference>
<evidence type="ECO:0000313" key="7">
    <source>
        <dbReference type="EMBL" id="KAG5651689.1"/>
    </source>
</evidence>
<evidence type="ECO:0000256" key="3">
    <source>
        <dbReference type="ARBA" id="ARBA00022630"/>
    </source>
</evidence>
<feature type="domain" description="Glucose-methanol-choline oxidoreductase N-terminal" evidence="6">
    <location>
        <begin position="274"/>
        <end position="288"/>
    </location>
</feature>
<comment type="similarity">
    <text evidence="2">Belongs to the GMC oxidoreductase family.</text>
</comment>
<dbReference type="Gene3D" id="3.30.560.10">
    <property type="entry name" value="Glucose Oxidase, domain 3"/>
    <property type="match status" value="1"/>
</dbReference>
<sequence>MRIVCDAIPGGNTGNVVASRLSENIEVNVLVLEAGPSNFDVIQSEVPFLGPELAAPNIYNWNFTTVPQKGLGGREIPYPRGHILGGSSSINWMLYTRGPSSDFDRYASYTGESSWSWCNMLPHFKRIERWTQPADGHNTTGQYTPEVHGYNGKLAVGLSGYPRSIDGDVIEAMRQAGGVWKFNQDYNSGNPLGFGWLQTTIDKSRRSSSATAYLPPAVLQRSNLYVLVNTQVSRVLQTSSSGSTPAFRGVEFRASGGGPLTTLTANKEVVISAGTVGTPHILLNSGIGNTTRLQQVGVEPLVDLPEVGENMADHSVLGNPWFVNSTDTFETLRRSPALEAAALAQWHVNGTGPYVDTVVDHIGFMRISDNLVPNPDPASGPNAPHYEVIVSNGIPPAPAPATGNFLVLTTVVVSPTSRGCISLASSDPFTPPLIDPALLSTAFDRTVMREAVRTVIRYVSMPAWSGYVLSPISSALETNATDAMIDDYVRDNAGTLFHPVGTAAMSPKGANNGVTDPDGRVKKVHGLRVADLSVLVCF</sequence>
<reference evidence="7" key="2">
    <citation type="submission" date="2021-10" db="EMBL/GenBank/DDBJ databases">
        <title>Phylogenomics reveals ancestral predisposition of the termite-cultivated fungus Termitomyces towards a domesticated lifestyle.</title>
        <authorList>
            <person name="Auxier B."/>
            <person name="Grum-Grzhimaylo A."/>
            <person name="Cardenas M.E."/>
            <person name="Lodge J.D."/>
            <person name="Laessoe T."/>
            <person name="Pedersen O."/>
            <person name="Smith M.E."/>
            <person name="Kuyper T.W."/>
            <person name="Franco-Molano E.A."/>
            <person name="Baroni T.J."/>
            <person name="Aanen D.K."/>
        </authorList>
    </citation>
    <scope>NUCLEOTIDE SEQUENCE</scope>
    <source>
        <strain evidence="7">D49</strain>
    </source>
</reference>
<dbReference type="Proteomes" id="UP000717328">
    <property type="component" value="Unassembled WGS sequence"/>
</dbReference>
<dbReference type="Pfam" id="PF00732">
    <property type="entry name" value="GMC_oxred_N"/>
    <property type="match status" value="1"/>
</dbReference>
<dbReference type="EMBL" id="JABCKI010000211">
    <property type="protein sequence ID" value="KAG5651689.1"/>
    <property type="molecule type" value="Genomic_DNA"/>
</dbReference>
<organism evidence="7 8">
    <name type="scientific">Sphagnurus paluster</name>
    <dbReference type="NCBI Taxonomy" id="117069"/>
    <lineage>
        <taxon>Eukaryota</taxon>
        <taxon>Fungi</taxon>
        <taxon>Dikarya</taxon>
        <taxon>Basidiomycota</taxon>
        <taxon>Agaricomycotina</taxon>
        <taxon>Agaricomycetes</taxon>
        <taxon>Agaricomycetidae</taxon>
        <taxon>Agaricales</taxon>
        <taxon>Tricholomatineae</taxon>
        <taxon>Lyophyllaceae</taxon>
        <taxon>Sphagnurus</taxon>
    </lineage>
</organism>
<dbReference type="GO" id="GO:0050660">
    <property type="term" value="F:flavin adenine dinucleotide binding"/>
    <property type="evidence" value="ECO:0007669"/>
    <property type="project" value="InterPro"/>
</dbReference>
<dbReference type="PANTHER" id="PTHR11552:SF147">
    <property type="entry name" value="CHOLINE DEHYDROGENASE, MITOCHONDRIAL"/>
    <property type="match status" value="1"/>
</dbReference>
<reference evidence="7" key="1">
    <citation type="submission" date="2021-02" db="EMBL/GenBank/DDBJ databases">
        <authorList>
            <person name="Nieuwenhuis M."/>
            <person name="Van De Peppel L.J.J."/>
        </authorList>
    </citation>
    <scope>NUCLEOTIDE SEQUENCE</scope>
    <source>
        <strain evidence="7">D49</strain>
    </source>
</reference>
<dbReference type="InterPro" id="IPR007867">
    <property type="entry name" value="GMC_OxRtase_C"/>
</dbReference>
<dbReference type="InterPro" id="IPR036188">
    <property type="entry name" value="FAD/NAD-bd_sf"/>
</dbReference>
<evidence type="ECO:0000256" key="5">
    <source>
        <dbReference type="PIRSR" id="PIRSR000137-2"/>
    </source>
</evidence>
<dbReference type="PIRSF" id="PIRSF000137">
    <property type="entry name" value="Alcohol_oxidase"/>
    <property type="match status" value="1"/>
</dbReference>
<evidence type="ECO:0000259" key="6">
    <source>
        <dbReference type="PROSITE" id="PS00624"/>
    </source>
</evidence>
<dbReference type="InterPro" id="IPR000172">
    <property type="entry name" value="GMC_OxRdtase_N"/>
</dbReference>
<name>A0A9P7KJ65_9AGAR</name>
<evidence type="ECO:0000256" key="2">
    <source>
        <dbReference type="ARBA" id="ARBA00010790"/>
    </source>
</evidence>
<gene>
    <name evidence="7" type="ORF">H0H81_007820</name>
</gene>
<dbReference type="InterPro" id="IPR012132">
    <property type="entry name" value="GMC_OxRdtase"/>
</dbReference>